<dbReference type="PROSITE" id="PS50994">
    <property type="entry name" value="INTEGRASE"/>
    <property type="match status" value="1"/>
</dbReference>
<dbReference type="GO" id="GO:0015074">
    <property type="term" value="P:DNA integration"/>
    <property type="evidence" value="ECO:0007669"/>
    <property type="project" value="InterPro"/>
</dbReference>
<sequence>MSNQQLHKRLNEEVVISVLERYLTQDLTIEETMQYLDLKRSRFFELLKEYRNSADSQFSIAYKRQTPKKINSLAEEKILAELKEEKKLIDNKDMPVQFYNYSAVRDTLLQKYQIKVSLPTIISRAKERGYYLKKRTKQIHDRKVITNFVGELVQHDSSHHLFSPYMDEKLYLITSLDDYSRLLLFADLFERESTWRHIEAVKSVVLPYGAPFKYYADQHSIFRYVKNRDKNSPWHTYTKFTDDVNPQWKQVLEDCGIKVIYALSPQAKGKIERPYRWLQDRLVRTAAKEQITTIVELKKVLQQLVAQYNNHWVHSTTREVPSMRFERALKEKRSLFKPMNFDKNAKHIDDVFCLRAKRTVDAYRKISLEGTSINVPKGIPRQTVNLCIVPMLEKNIAQIRFWQGDNYLGTQSISLQNLKTIVHF</sequence>
<evidence type="ECO:0000313" key="3">
    <source>
        <dbReference type="Proteomes" id="UP000176420"/>
    </source>
</evidence>
<dbReference type="PANTHER" id="PTHR35004:SF7">
    <property type="entry name" value="INTEGRASE PROTEIN"/>
    <property type="match status" value="1"/>
</dbReference>
<reference evidence="2 3" key="1">
    <citation type="journal article" date="2016" name="Nat. Commun.">
        <title>Thousands of microbial genomes shed light on interconnected biogeochemical processes in an aquifer system.</title>
        <authorList>
            <person name="Anantharaman K."/>
            <person name="Brown C.T."/>
            <person name="Hug L.A."/>
            <person name="Sharon I."/>
            <person name="Castelle C.J."/>
            <person name="Probst A.J."/>
            <person name="Thomas B.C."/>
            <person name="Singh A."/>
            <person name="Wilkins M.J."/>
            <person name="Karaoz U."/>
            <person name="Brodie E.L."/>
            <person name="Williams K.H."/>
            <person name="Hubbard S.S."/>
            <person name="Banfield J.F."/>
        </authorList>
    </citation>
    <scope>NUCLEOTIDE SEQUENCE [LARGE SCALE GENOMIC DNA]</scope>
</reference>
<dbReference type="InterPro" id="IPR012337">
    <property type="entry name" value="RNaseH-like_sf"/>
</dbReference>
<feature type="domain" description="Integrase catalytic" evidence="1">
    <location>
        <begin position="142"/>
        <end position="329"/>
    </location>
</feature>
<protein>
    <recommendedName>
        <fullName evidence="1">Integrase catalytic domain-containing protein</fullName>
    </recommendedName>
</protein>
<comment type="caution">
    <text evidence="2">The sequence shown here is derived from an EMBL/GenBank/DDBJ whole genome shotgun (WGS) entry which is preliminary data.</text>
</comment>
<evidence type="ECO:0000259" key="1">
    <source>
        <dbReference type="PROSITE" id="PS50994"/>
    </source>
</evidence>
<organism evidence="2 3">
    <name type="scientific">Candidatus Kerfeldbacteria bacterium RIFOXYB2_FULL_38_14</name>
    <dbReference type="NCBI Taxonomy" id="1798547"/>
    <lineage>
        <taxon>Bacteria</taxon>
        <taxon>Candidatus Kerfeldiibacteriota</taxon>
    </lineage>
</organism>
<accession>A0A1G2BEM9</accession>
<dbReference type="EMBL" id="MHKI01000006">
    <property type="protein sequence ID" value="OGY87671.1"/>
    <property type="molecule type" value="Genomic_DNA"/>
</dbReference>
<dbReference type="SUPFAM" id="SSF53098">
    <property type="entry name" value="Ribonuclease H-like"/>
    <property type="match status" value="1"/>
</dbReference>
<dbReference type="PANTHER" id="PTHR35004">
    <property type="entry name" value="TRANSPOSASE RV3428C-RELATED"/>
    <property type="match status" value="1"/>
</dbReference>
<proteinExistence type="predicted"/>
<name>A0A1G2BEM9_9BACT</name>
<dbReference type="AlphaFoldDB" id="A0A1G2BEM9"/>
<dbReference type="InterPro" id="IPR036397">
    <property type="entry name" value="RNaseH_sf"/>
</dbReference>
<dbReference type="GO" id="GO:0003676">
    <property type="term" value="F:nucleic acid binding"/>
    <property type="evidence" value="ECO:0007669"/>
    <property type="project" value="InterPro"/>
</dbReference>
<dbReference type="InterPro" id="IPR001584">
    <property type="entry name" value="Integrase_cat-core"/>
</dbReference>
<gene>
    <name evidence="2" type="ORF">A2319_04450</name>
</gene>
<dbReference type="Gene3D" id="3.30.420.10">
    <property type="entry name" value="Ribonuclease H-like superfamily/Ribonuclease H"/>
    <property type="match status" value="1"/>
</dbReference>
<dbReference type="Proteomes" id="UP000176420">
    <property type="component" value="Unassembled WGS sequence"/>
</dbReference>
<evidence type="ECO:0000313" key="2">
    <source>
        <dbReference type="EMBL" id="OGY87671.1"/>
    </source>
</evidence>